<dbReference type="InterPro" id="IPR052483">
    <property type="entry name" value="bZIP_transcription_regulators"/>
</dbReference>
<protein>
    <recommendedName>
        <fullName evidence="5">BZIP domain-containing protein</fullName>
    </recommendedName>
</protein>
<evidence type="ECO:0000313" key="7">
    <source>
        <dbReference type="Proteomes" id="UP001222027"/>
    </source>
</evidence>
<dbReference type="PROSITE" id="PS50217">
    <property type="entry name" value="BZIP"/>
    <property type="match status" value="1"/>
</dbReference>
<feature type="compositionally biased region" description="Low complexity" evidence="4">
    <location>
        <begin position="128"/>
        <end position="141"/>
    </location>
</feature>
<feature type="domain" description="BZIP" evidence="5">
    <location>
        <begin position="147"/>
        <end position="203"/>
    </location>
</feature>
<dbReference type="InterPro" id="IPR044759">
    <property type="entry name" value="bZIP_RF2"/>
</dbReference>
<comment type="caution">
    <text evidence="6">The sequence shown here is derived from an EMBL/GenBank/DDBJ whole genome shotgun (WGS) entry which is preliminary data.</text>
</comment>
<dbReference type="GO" id="GO:0003677">
    <property type="term" value="F:DNA binding"/>
    <property type="evidence" value="ECO:0007669"/>
    <property type="project" value="TreeGrafter"/>
</dbReference>
<feature type="region of interest" description="Disordered" evidence="4">
    <location>
        <begin position="98"/>
        <end position="142"/>
    </location>
</feature>
<proteinExistence type="predicted"/>
<dbReference type="PANTHER" id="PTHR46391">
    <property type="entry name" value="BASIC LEUCINE ZIPPER 34"/>
    <property type="match status" value="1"/>
</dbReference>
<dbReference type="InterPro" id="IPR046347">
    <property type="entry name" value="bZIP_sf"/>
</dbReference>
<dbReference type="Proteomes" id="UP001222027">
    <property type="component" value="Unassembled WGS sequence"/>
</dbReference>
<dbReference type="PANTHER" id="PTHR46391:SF20">
    <property type="entry name" value="BASIC LEUCINE ZIPPER 61"/>
    <property type="match status" value="1"/>
</dbReference>
<dbReference type="EMBL" id="JAQQAF010000004">
    <property type="protein sequence ID" value="KAJ8492514.1"/>
    <property type="molecule type" value="Genomic_DNA"/>
</dbReference>
<dbReference type="SMART" id="SM00338">
    <property type="entry name" value="BRLZ"/>
    <property type="match status" value="1"/>
</dbReference>
<dbReference type="FunFam" id="1.20.5.170:FF:000086">
    <property type="entry name" value="Transcription factor VIP1"/>
    <property type="match status" value="1"/>
</dbReference>
<sequence>MQGSEGTTAQLPPKAPNTMSNNWPYFAHHPAASAALAPHHFFPAHPPVWADEFLDFSATRRNHHRRSASDSVAFLEAPLVDESGGFDRLDDDQLMSMFSDEMPAPPSSSSDQDSMNEEPSLCKTEPEAAASGATAAQAGAGSELVVDPKRVKRILSNRQSAQRSRVRKLQYISELERSVSSLQTQVSALSPRVAFLDHQRSLLTMGNSHLKQRIAALAQDKIFKDAHQEALKKEIERLRRVYHQQNLDELAASDAEPAARTEKELLS</sequence>
<evidence type="ECO:0000313" key="6">
    <source>
        <dbReference type="EMBL" id="KAJ8492514.1"/>
    </source>
</evidence>
<accession>A0AAV8PPT6</accession>
<evidence type="ECO:0000256" key="1">
    <source>
        <dbReference type="ARBA" id="ARBA00023015"/>
    </source>
</evidence>
<keyword evidence="3" id="KW-0539">Nucleus</keyword>
<dbReference type="InterPro" id="IPR004827">
    <property type="entry name" value="bZIP"/>
</dbReference>
<keyword evidence="1" id="KW-0805">Transcription regulation</keyword>
<dbReference type="AlphaFoldDB" id="A0AAV8PPT6"/>
<gene>
    <name evidence="6" type="ORF">OPV22_014235</name>
</gene>
<evidence type="ECO:0000256" key="3">
    <source>
        <dbReference type="ARBA" id="ARBA00023242"/>
    </source>
</evidence>
<dbReference type="GO" id="GO:0003700">
    <property type="term" value="F:DNA-binding transcription factor activity"/>
    <property type="evidence" value="ECO:0007669"/>
    <property type="project" value="InterPro"/>
</dbReference>
<dbReference type="PROSITE" id="PS00036">
    <property type="entry name" value="BZIP_BASIC"/>
    <property type="match status" value="1"/>
</dbReference>
<evidence type="ECO:0000256" key="4">
    <source>
        <dbReference type="SAM" id="MobiDB-lite"/>
    </source>
</evidence>
<name>A0AAV8PPT6_ENSVE</name>
<keyword evidence="7" id="KW-1185">Reference proteome</keyword>
<dbReference type="Pfam" id="PF00170">
    <property type="entry name" value="bZIP_1"/>
    <property type="match status" value="1"/>
</dbReference>
<dbReference type="GO" id="GO:0005634">
    <property type="term" value="C:nucleus"/>
    <property type="evidence" value="ECO:0007669"/>
    <property type="project" value="TreeGrafter"/>
</dbReference>
<reference evidence="6 7" key="1">
    <citation type="submission" date="2022-12" db="EMBL/GenBank/DDBJ databases">
        <title>Chromosome-scale assembly of the Ensete ventricosum genome.</title>
        <authorList>
            <person name="Dussert Y."/>
            <person name="Stocks J."/>
            <person name="Wendawek A."/>
            <person name="Woldeyes F."/>
            <person name="Nichols R.A."/>
            <person name="Borrell J.S."/>
        </authorList>
    </citation>
    <scope>NUCLEOTIDE SEQUENCE [LARGE SCALE GENOMIC DNA]</scope>
    <source>
        <strain evidence="7">cv. Maze</strain>
        <tissue evidence="6">Seeds</tissue>
    </source>
</reference>
<dbReference type="GO" id="GO:0045893">
    <property type="term" value="P:positive regulation of DNA-templated transcription"/>
    <property type="evidence" value="ECO:0007669"/>
    <property type="project" value="TreeGrafter"/>
</dbReference>
<organism evidence="6 7">
    <name type="scientific">Ensete ventricosum</name>
    <name type="common">Abyssinian banana</name>
    <name type="synonym">Musa ensete</name>
    <dbReference type="NCBI Taxonomy" id="4639"/>
    <lineage>
        <taxon>Eukaryota</taxon>
        <taxon>Viridiplantae</taxon>
        <taxon>Streptophyta</taxon>
        <taxon>Embryophyta</taxon>
        <taxon>Tracheophyta</taxon>
        <taxon>Spermatophyta</taxon>
        <taxon>Magnoliopsida</taxon>
        <taxon>Liliopsida</taxon>
        <taxon>Zingiberales</taxon>
        <taxon>Musaceae</taxon>
        <taxon>Ensete</taxon>
    </lineage>
</organism>
<evidence type="ECO:0000256" key="2">
    <source>
        <dbReference type="ARBA" id="ARBA00023163"/>
    </source>
</evidence>
<evidence type="ECO:0000259" key="5">
    <source>
        <dbReference type="PROSITE" id="PS50217"/>
    </source>
</evidence>
<dbReference type="CDD" id="cd14703">
    <property type="entry name" value="bZIP_plant_RF2"/>
    <property type="match status" value="1"/>
</dbReference>
<keyword evidence="2" id="KW-0804">Transcription</keyword>
<dbReference type="Gene3D" id="1.20.5.170">
    <property type="match status" value="1"/>
</dbReference>
<dbReference type="SUPFAM" id="SSF57959">
    <property type="entry name" value="Leucine zipper domain"/>
    <property type="match status" value="1"/>
</dbReference>